<evidence type="ECO:0000256" key="1">
    <source>
        <dbReference type="SAM" id="Phobius"/>
    </source>
</evidence>
<proteinExistence type="predicted"/>
<sequence>MGNSVPDGVSVRDILIGLSIALFTHMLIISGCVWWWEIYKLNIDWRLHMERLVPSILYIFYAPSWFWIDLVISVIVFSSYTVLLVFTVLLARALGMPKSRFVIAVTLYTVLLLANWIWYEIFRANIRGVDRVDPKPDTALYLVWGDLMYIATAFLSFIITLVFIARTTLTKIEKIKNMNRARRSVFWILLVLELYIVMLIANYIWINLVAEVANERFFTWDFPSPFYLWNKPIYTWSGMAYFLILIVLAVAIGIVTYEEMKRNR</sequence>
<feature type="transmembrane region" description="Helical" evidence="1">
    <location>
        <begin position="48"/>
        <end position="68"/>
    </location>
</feature>
<keyword evidence="1" id="KW-0472">Membrane</keyword>
<dbReference type="AlphaFoldDB" id="A0A7J3N055"/>
<feature type="transmembrane region" description="Helical" evidence="1">
    <location>
        <begin position="14"/>
        <end position="36"/>
    </location>
</feature>
<feature type="transmembrane region" description="Helical" evidence="1">
    <location>
        <begin position="74"/>
        <end position="94"/>
    </location>
</feature>
<accession>A0A7J3N055</accession>
<organism evidence="2">
    <name type="scientific">Ignisphaera aggregans</name>
    <dbReference type="NCBI Taxonomy" id="334771"/>
    <lineage>
        <taxon>Archaea</taxon>
        <taxon>Thermoproteota</taxon>
        <taxon>Thermoprotei</taxon>
        <taxon>Desulfurococcales</taxon>
        <taxon>Desulfurococcaceae</taxon>
        <taxon>Ignisphaera</taxon>
    </lineage>
</organism>
<keyword evidence="1" id="KW-1133">Transmembrane helix</keyword>
<protein>
    <submittedName>
        <fullName evidence="2">Uncharacterized protein</fullName>
    </submittedName>
</protein>
<feature type="transmembrane region" description="Helical" evidence="1">
    <location>
        <begin position="233"/>
        <end position="257"/>
    </location>
</feature>
<name>A0A7J3N055_9CREN</name>
<feature type="transmembrane region" description="Helical" evidence="1">
    <location>
        <begin position="101"/>
        <end position="119"/>
    </location>
</feature>
<reference evidence="2" key="1">
    <citation type="journal article" date="2020" name="mSystems">
        <title>Genome- and Community-Level Interaction Insights into Carbon Utilization and Element Cycling Functions of Hydrothermarchaeota in Hydrothermal Sediment.</title>
        <authorList>
            <person name="Zhou Z."/>
            <person name="Liu Y."/>
            <person name="Xu W."/>
            <person name="Pan J."/>
            <person name="Luo Z.H."/>
            <person name="Li M."/>
        </authorList>
    </citation>
    <scope>NUCLEOTIDE SEQUENCE [LARGE SCALE GENOMIC DNA]</scope>
    <source>
        <strain evidence="2">SpSt-688</strain>
    </source>
</reference>
<feature type="transmembrane region" description="Helical" evidence="1">
    <location>
        <begin position="139"/>
        <end position="164"/>
    </location>
</feature>
<evidence type="ECO:0000313" key="2">
    <source>
        <dbReference type="EMBL" id="HGT99151.1"/>
    </source>
</evidence>
<feature type="transmembrane region" description="Helical" evidence="1">
    <location>
        <begin position="185"/>
        <end position="206"/>
    </location>
</feature>
<comment type="caution">
    <text evidence="2">The sequence shown here is derived from an EMBL/GenBank/DDBJ whole genome shotgun (WGS) entry which is preliminary data.</text>
</comment>
<dbReference type="EMBL" id="DTDH01000193">
    <property type="protein sequence ID" value="HGT99151.1"/>
    <property type="molecule type" value="Genomic_DNA"/>
</dbReference>
<keyword evidence="1" id="KW-0812">Transmembrane</keyword>
<gene>
    <name evidence="2" type="ORF">ENU64_06970</name>
</gene>